<dbReference type="Proteomes" id="UP000265040">
    <property type="component" value="Chromosome 15"/>
</dbReference>
<feature type="compositionally biased region" description="Polar residues" evidence="1">
    <location>
        <begin position="124"/>
        <end position="133"/>
    </location>
</feature>
<feature type="region of interest" description="Disordered" evidence="1">
    <location>
        <begin position="148"/>
        <end position="176"/>
    </location>
</feature>
<evidence type="ECO:0000256" key="1">
    <source>
        <dbReference type="SAM" id="MobiDB-lite"/>
    </source>
</evidence>
<protein>
    <recommendedName>
        <fullName evidence="4">Bcl-2-like protein 11</fullName>
    </recommendedName>
</protein>
<feature type="region of interest" description="Disordered" evidence="1">
    <location>
        <begin position="102"/>
        <end position="133"/>
    </location>
</feature>
<proteinExistence type="predicted"/>
<feature type="compositionally biased region" description="Polar residues" evidence="1">
    <location>
        <begin position="156"/>
        <end position="171"/>
    </location>
</feature>
<accession>A0AAQ6ILP7</accession>
<reference evidence="2" key="2">
    <citation type="submission" date="2025-08" db="UniProtKB">
        <authorList>
            <consortium name="Ensembl"/>
        </authorList>
    </citation>
    <scope>IDENTIFICATION</scope>
</reference>
<evidence type="ECO:0000313" key="2">
    <source>
        <dbReference type="Ensembl" id="ENSATEP00000076199.1"/>
    </source>
</evidence>
<feature type="compositionally biased region" description="Polar residues" evidence="1">
    <location>
        <begin position="13"/>
        <end position="28"/>
    </location>
</feature>
<evidence type="ECO:0008006" key="4">
    <source>
        <dbReference type="Google" id="ProtNLM"/>
    </source>
</evidence>
<dbReference type="Ensembl" id="ENSATET00000075183.1">
    <property type="protein sequence ID" value="ENSATEP00000076199.1"/>
    <property type="gene ID" value="ENSATEG00000012115.3"/>
</dbReference>
<reference evidence="2 3" key="1">
    <citation type="submission" date="2021-04" db="EMBL/GenBank/DDBJ databases">
        <authorList>
            <consortium name="Wellcome Sanger Institute Data Sharing"/>
        </authorList>
    </citation>
    <scope>NUCLEOTIDE SEQUENCE [LARGE SCALE GENOMIC DNA]</scope>
</reference>
<feature type="compositionally biased region" description="Basic and acidic residues" evidence="1">
    <location>
        <begin position="1"/>
        <end position="11"/>
    </location>
</feature>
<evidence type="ECO:0000313" key="3">
    <source>
        <dbReference type="Proteomes" id="UP000265040"/>
    </source>
</evidence>
<dbReference type="GeneTree" id="ENSGT00940000177019"/>
<name>A0AAQ6ILP7_ANATE</name>
<organism evidence="2 3">
    <name type="scientific">Anabas testudineus</name>
    <name type="common">Climbing perch</name>
    <name type="synonym">Anthias testudineus</name>
    <dbReference type="NCBI Taxonomy" id="64144"/>
    <lineage>
        <taxon>Eukaryota</taxon>
        <taxon>Metazoa</taxon>
        <taxon>Chordata</taxon>
        <taxon>Craniata</taxon>
        <taxon>Vertebrata</taxon>
        <taxon>Euteleostomi</taxon>
        <taxon>Actinopterygii</taxon>
        <taxon>Neopterygii</taxon>
        <taxon>Teleostei</taxon>
        <taxon>Neoteleostei</taxon>
        <taxon>Acanthomorphata</taxon>
        <taxon>Anabantaria</taxon>
        <taxon>Anabantiformes</taxon>
        <taxon>Anabantoidei</taxon>
        <taxon>Anabantidae</taxon>
        <taxon>Anabas</taxon>
    </lineage>
</organism>
<feature type="region of interest" description="Disordered" evidence="1">
    <location>
        <begin position="1"/>
        <end position="85"/>
    </location>
</feature>
<dbReference type="GeneID" id="113158349"/>
<feature type="compositionally biased region" description="Low complexity" evidence="1">
    <location>
        <begin position="102"/>
        <end position="119"/>
    </location>
</feature>
<dbReference type="AlphaFoldDB" id="A0AAQ6ILP7"/>
<dbReference type="RefSeq" id="XP_026209991.1">
    <property type="nucleotide sequence ID" value="XM_026354206.1"/>
</dbReference>
<keyword evidence="3" id="KW-1185">Reference proteome</keyword>
<reference evidence="2" key="3">
    <citation type="submission" date="2025-09" db="UniProtKB">
        <authorList>
            <consortium name="Ensembl"/>
        </authorList>
    </citation>
    <scope>IDENTIFICATION</scope>
</reference>
<sequence>MRKKQKEDFLHQRQPNRSDGSTAVTATGESGGDPPPVGAAGVSTPTSRSNDGGERRFGRPDSSGGGEPESQSRCRTKSSSSSDGLGVFRSVFRLPRRSSSGYFSYDSDSQPSSPLSPRPVTFDRATQTPSPTGQVMNHALQRLAEANGSDLRTHQQHGSDLSSSSTQQQNAAGDMQAVEVGRELRRIGDDFNNHLLEVAGRHRWVGIQPIRLPHIHQDPTVLLCVGLLLFVIGRIIYSQGSTNSEGHSHV</sequence>